<proteinExistence type="predicted"/>
<keyword evidence="1" id="KW-0812">Transmembrane</keyword>
<dbReference type="InterPro" id="IPR008979">
    <property type="entry name" value="Galactose-bd-like_sf"/>
</dbReference>
<feature type="transmembrane region" description="Helical" evidence="1">
    <location>
        <begin position="25"/>
        <end position="44"/>
    </location>
</feature>
<dbReference type="InterPro" id="IPR000421">
    <property type="entry name" value="FA58C"/>
</dbReference>
<dbReference type="Pfam" id="PF00754">
    <property type="entry name" value="F5_F8_type_C"/>
    <property type="match status" value="1"/>
</dbReference>
<dbReference type="Proteomes" id="UP000318010">
    <property type="component" value="Unassembled WGS sequence"/>
</dbReference>
<dbReference type="SUPFAM" id="SSF49785">
    <property type="entry name" value="Galactose-binding domain-like"/>
    <property type="match status" value="1"/>
</dbReference>
<dbReference type="EMBL" id="VOEI01000002">
    <property type="protein sequence ID" value="TWR26687.1"/>
    <property type="molecule type" value="Genomic_DNA"/>
</dbReference>
<keyword evidence="4" id="KW-1185">Reference proteome</keyword>
<evidence type="ECO:0000313" key="4">
    <source>
        <dbReference type="Proteomes" id="UP000318010"/>
    </source>
</evidence>
<protein>
    <submittedName>
        <fullName evidence="3">DUF1735 domain-containing protein</fullName>
    </submittedName>
</protein>
<dbReference type="Pfam" id="PF08522">
    <property type="entry name" value="BT_3987-like_N"/>
    <property type="match status" value="2"/>
</dbReference>
<accession>A0A563U5Q2</accession>
<keyword evidence="1" id="KW-1133">Transmembrane helix</keyword>
<evidence type="ECO:0000259" key="2">
    <source>
        <dbReference type="PROSITE" id="PS50022"/>
    </source>
</evidence>
<sequence length="497" mass="52841">MLTLIGRQVSDVLTNYSIISNMKKYNAFIIAAGLTAFCMIMLFACKKDNGDIKYSQRPASNNLFLSISGTGNLNRTQNFTTLSTTGGTAAVGLNLTKAAGADITASIGVDTNKVANYNAVNGTQFRLLPATYYDLQAPGNGVTIKAGNLFSTDSVKVNFKNLKGLRASNYLLPVTILSVSGDKSAILSDSVRTVYINLTLSDVKQPVATLTTTSGNLVSLTYPVGAKGAAAVTPITINVSPTSPNNLTIGVATDNTKIASYGSGFTAFPDGSYSLSATTLNLGSGQSASFNVNIPDLSKFDGTKSYLLPLMITKINGDEYVLNANKIVYVQLSFNNLNNTNNTSAAGSKLLNRQGWLANATASFDGSFYGGSNYVPANAIDGDNSTDWVSNYQTGTESITIDMGASHQVKTIAYSNAFNSILSQFSIEDYPSSVKVYTSTNGTDWTSQGTYQPVANTGGSAAAPVNNYINFFNPINARYVRLQVGYYKSFTEINVYE</sequence>
<dbReference type="PROSITE" id="PS50022">
    <property type="entry name" value="FA58C_3"/>
    <property type="match status" value="1"/>
</dbReference>
<organism evidence="3 4">
    <name type="scientific">Mucilaginibacter achroorhodeus</name>
    <dbReference type="NCBI Taxonomy" id="2599294"/>
    <lineage>
        <taxon>Bacteria</taxon>
        <taxon>Pseudomonadati</taxon>
        <taxon>Bacteroidota</taxon>
        <taxon>Sphingobacteriia</taxon>
        <taxon>Sphingobacteriales</taxon>
        <taxon>Sphingobacteriaceae</taxon>
        <taxon>Mucilaginibacter</taxon>
    </lineage>
</organism>
<evidence type="ECO:0000256" key="1">
    <source>
        <dbReference type="SAM" id="Phobius"/>
    </source>
</evidence>
<keyword evidence="1" id="KW-0472">Membrane</keyword>
<evidence type="ECO:0000313" key="3">
    <source>
        <dbReference type="EMBL" id="TWR26687.1"/>
    </source>
</evidence>
<dbReference type="InterPro" id="IPR013728">
    <property type="entry name" value="BT_3987-like_N"/>
</dbReference>
<gene>
    <name evidence="3" type="ORF">FPZ42_06515</name>
</gene>
<reference evidence="3 4" key="1">
    <citation type="submission" date="2019-07" db="EMBL/GenBank/DDBJ databases">
        <authorList>
            <person name="Kim J."/>
        </authorList>
    </citation>
    <scope>NUCLEOTIDE SEQUENCE [LARGE SCALE GENOMIC DNA]</scope>
    <source>
        <strain evidence="3 4">MJ1a</strain>
    </source>
</reference>
<name>A0A563U5Q2_9SPHI</name>
<dbReference type="OrthoDB" id="1100961at2"/>
<dbReference type="Gene3D" id="2.60.120.260">
    <property type="entry name" value="Galactose-binding domain-like"/>
    <property type="match status" value="1"/>
</dbReference>
<dbReference type="Gene3D" id="2.60.40.1740">
    <property type="entry name" value="hypothetical protein (bacova_03559)"/>
    <property type="match status" value="2"/>
</dbReference>
<comment type="caution">
    <text evidence="3">The sequence shown here is derived from an EMBL/GenBank/DDBJ whole genome shotgun (WGS) entry which is preliminary data.</text>
</comment>
<feature type="domain" description="F5/8 type C" evidence="2">
    <location>
        <begin position="345"/>
        <end position="497"/>
    </location>
</feature>
<dbReference type="AlphaFoldDB" id="A0A563U5Q2"/>